<dbReference type="PROSITE" id="PS51295">
    <property type="entry name" value="CRM"/>
    <property type="match status" value="1"/>
</dbReference>
<protein>
    <submittedName>
        <fullName evidence="4">YhbY family RNA-binding protein</fullName>
    </submittedName>
</protein>
<dbReference type="PANTHER" id="PTHR40065:SF3">
    <property type="entry name" value="RNA-BINDING PROTEIN YHBY"/>
    <property type="match status" value="1"/>
</dbReference>
<evidence type="ECO:0000256" key="2">
    <source>
        <dbReference type="PROSITE-ProRule" id="PRU00626"/>
    </source>
</evidence>
<proteinExistence type="predicted"/>
<comment type="caution">
    <text evidence="4">The sequence shown here is derived from an EMBL/GenBank/DDBJ whole genome shotgun (WGS) entry which is preliminary data.</text>
</comment>
<dbReference type="InterPro" id="IPR001890">
    <property type="entry name" value="RNA-binding_CRM"/>
</dbReference>
<dbReference type="PANTHER" id="PTHR40065">
    <property type="entry name" value="RNA-BINDING PROTEIN YHBY"/>
    <property type="match status" value="1"/>
</dbReference>
<dbReference type="RefSeq" id="WP_125748079.1">
    <property type="nucleotide sequence ID" value="NZ_JBHTON010000005.1"/>
</dbReference>
<keyword evidence="5" id="KW-1185">Reference proteome</keyword>
<gene>
    <name evidence="4" type="ORF">ACFQ5J_02855</name>
</gene>
<organism evidence="4 5">
    <name type="scientific">Lacticaseibacillus baoqingensis</name>
    <dbReference type="NCBI Taxonomy" id="2486013"/>
    <lineage>
        <taxon>Bacteria</taxon>
        <taxon>Bacillati</taxon>
        <taxon>Bacillota</taxon>
        <taxon>Bacilli</taxon>
        <taxon>Lactobacillales</taxon>
        <taxon>Lactobacillaceae</taxon>
        <taxon>Lacticaseibacillus</taxon>
    </lineage>
</organism>
<dbReference type="Proteomes" id="UP001597252">
    <property type="component" value="Unassembled WGS sequence"/>
</dbReference>
<evidence type="ECO:0000313" key="5">
    <source>
        <dbReference type="Proteomes" id="UP001597252"/>
    </source>
</evidence>
<keyword evidence="1 2" id="KW-0694">RNA-binding</keyword>
<dbReference type="InterPro" id="IPR035920">
    <property type="entry name" value="YhbY-like_sf"/>
</dbReference>
<evidence type="ECO:0000313" key="4">
    <source>
        <dbReference type="EMBL" id="MFD1484167.1"/>
    </source>
</evidence>
<dbReference type="Gene3D" id="3.30.110.60">
    <property type="entry name" value="YhbY-like"/>
    <property type="match status" value="1"/>
</dbReference>
<dbReference type="EMBL" id="JBHTON010000005">
    <property type="protein sequence ID" value="MFD1484167.1"/>
    <property type="molecule type" value="Genomic_DNA"/>
</dbReference>
<dbReference type="InterPro" id="IPR051925">
    <property type="entry name" value="RNA-binding_domain"/>
</dbReference>
<sequence length="103" mass="11133">MLTGKQKRYLRSQAMTMKPLINLGKNGVTETFIEGVKAAIEARELIKISLLPATDETPKAVGQALVAAIPGLSVAQTIGRTVVVYKRAFDPENRKLSAIIAKL</sequence>
<reference evidence="5" key="1">
    <citation type="journal article" date="2019" name="Int. J. Syst. Evol. Microbiol.">
        <title>The Global Catalogue of Microorganisms (GCM) 10K type strain sequencing project: providing services to taxonomists for standard genome sequencing and annotation.</title>
        <authorList>
            <consortium name="The Broad Institute Genomics Platform"/>
            <consortium name="The Broad Institute Genome Sequencing Center for Infectious Disease"/>
            <person name="Wu L."/>
            <person name="Ma J."/>
        </authorList>
    </citation>
    <scope>NUCLEOTIDE SEQUENCE [LARGE SCALE GENOMIC DNA]</scope>
    <source>
        <strain evidence="5">CCM 8903</strain>
    </source>
</reference>
<evidence type="ECO:0000259" key="3">
    <source>
        <dbReference type="PROSITE" id="PS51295"/>
    </source>
</evidence>
<accession>A0ABW4E440</accession>
<feature type="domain" description="CRM" evidence="3">
    <location>
        <begin position="1"/>
        <end position="97"/>
    </location>
</feature>
<dbReference type="SMART" id="SM01103">
    <property type="entry name" value="CRS1_YhbY"/>
    <property type="match status" value="1"/>
</dbReference>
<dbReference type="Pfam" id="PF01985">
    <property type="entry name" value="CRS1_YhbY"/>
    <property type="match status" value="1"/>
</dbReference>
<dbReference type="SUPFAM" id="SSF75471">
    <property type="entry name" value="YhbY-like"/>
    <property type="match status" value="1"/>
</dbReference>
<name>A0ABW4E440_9LACO</name>
<evidence type="ECO:0000256" key="1">
    <source>
        <dbReference type="ARBA" id="ARBA00022884"/>
    </source>
</evidence>